<dbReference type="EMBL" id="CM020620">
    <property type="protein sequence ID" value="KAK1868151.1"/>
    <property type="molecule type" value="Genomic_DNA"/>
</dbReference>
<keyword evidence="2" id="KW-1185">Reference proteome</keyword>
<evidence type="ECO:0000313" key="1">
    <source>
        <dbReference type="EMBL" id="KAK1868151.1"/>
    </source>
</evidence>
<comment type="caution">
    <text evidence="1">The sequence shown here is derived from an EMBL/GenBank/DDBJ whole genome shotgun (WGS) entry which is preliminary data.</text>
</comment>
<dbReference type="Proteomes" id="UP000798662">
    <property type="component" value="Chromosome 3"/>
</dbReference>
<gene>
    <name evidence="1" type="ORF">I4F81_010645</name>
</gene>
<evidence type="ECO:0000313" key="2">
    <source>
        <dbReference type="Proteomes" id="UP000798662"/>
    </source>
</evidence>
<reference evidence="1" key="1">
    <citation type="submission" date="2019-11" db="EMBL/GenBank/DDBJ databases">
        <title>Nori genome reveals adaptations in red seaweeds to the harsh intertidal environment.</title>
        <authorList>
            <person name="Wang D."/>
            <person name="Mao Y."/>
        </authorList>
    </citation>
    <scope>NUCLEOTIDE SEQUENCE</scope>
    <source>
        <tissue evidence="1">Gametophyte</tissue>
    </source>
</reference>
<proteinExistence type="predicted"/>
<protein>
    <submittedName>
        <fullName evidence="1">Uncharacterized protein</fullName>
    </submittedName>
</protein>
<sequence length="824" mass="85031">MAGLLRGEGGREGGREGGGAGASQWRGWWGGGREGGGGLIWRCPPEWSSGSPPTKVPPRPLVRRRALGPASRPAAICGRGAWEAAKGGAEQGGGHVCGGGGVGGGGGHLRVPRRQGINRQHSEPQGLQQPALPPSSQRRRRPARRAHPQHHHSRPHHHCWHGQPRDGRGGEGVGGEGVEVGGGGDEARVDQPPRGSGAEAADVHAGGAAKVGHPPDHLRGTAAGVRAPRHRHRAAAAGGGGRVGRVPGGRRAVGDLFRRPVGAIATATAVPVSDMHRGSTRRARGEGGDGHPPRRRRVDGDNLRDDVPPAGNGDECAHRHAQPARAGAAIVVQRRSGHRHPPQGERRRQYRHRHQHPRPGHLVVHPDEAGDARGGGKLERHRRPRGAGGGARRGGGRRVVEAHHHAVHVQGEAPAHRRHVGGKRHRRRRVSAGAPKGHGRKAGGSQPPQQVRVGVGDGGRHWAAVGITAVIRIAAAAVAPATAATAVPAAAAAAVAAGVDTPRGGPRQRRRRIGHRRIGRKRQPPTGGGSRVMQLERPRRRVARIRKPRPRAGVERRQRRPLHLHLPANVHDHRAIHGAAAAAATSAAAAAGLHDGRRHAGRRRRRCGGRQCRRHGARVDQRRPHIGRHVVAGGPLAAGGGGRQDAVDVAKGEGDAVDLEVRHQRRRRTAVDAGGGPAGGPGNDLVGRVGVCEGEHGHHVRRGGRRGRPTRGRGRPGLPPVWQPGMGVGGGGNGGTGSAPEVGAAAPEAASMADDAATADGVPAAAAASKATEAAAAAAAAAWLTRPAGERTSTHPGSATSTPATCASSASYASLVMLGAGASR</sequence>
<organism evidence="1 2">
    <name type="scientific">Pyropia yezoensis</name>
    <name type="common">Susabi-nori</name>
    <name type="synonym">Porphyra yezoensis</name>
    <dbReference type="NCBI Taxonomy" id="2788"/>
    <lineage>
        <taxon>Eukaryota</taxon>
        <taxon>Rhodophyta</taxon>
        <taxon>Bangiophyceae</taxon>
        <taxon>Bangiales</taxon>
        <taxon>Bangiaceae</taxon>
        <taxon>Pyropia</taxon>
    </lineage>
</organism>
<name>A0ACC3CDS4_PYRYE</name>
<accession>A0ACC3CDS4</accession>